<keyword evidence="5" id="KW-1185">Reference proteome</keyword>
<feature type="transmembrane region" description="Helical" evidence="2">
    <location>
        <begin position="168"/>
        <end position="189"/>
    </location>
</feature>
<dbReference type="PANTHER" id="PTHR30487:SF0">
    <property type="entry name" value="PREPILIN LEADER PEPTIDASE_N-METHYLTRANSFERASE-RELATED"/>
    <property type="match status" value="1"/>
</dbReference>
<keyword evidence="4" id="KW-0489">Methyltransferase</keyword>
<dbReference type="EC" id="2.1.1.-" evidence="4"/>
<dbReference type="GO" id="GO:0004190">
    <property type="term" value="F:aspartic-type endopeptidase activity"/>
    <property type="evidence" value="ECO:0007669"/>
    <property type="project" value="UniProtKB-EC"/>
</dbReference>
<comment type="caution">
    <text evidence="4">The sequence shown here is derived from an EMBL/GenBank/DDBJ whole genome shotgun (WGS) entry which is preliminary data.</text>
</comment>
<keyword evidence="4" id="KW-0808">Transferase</keyword>
<dbReference type="EMBL" id="JABEZU010000001">
    <property type="protein sequence ID" value="NOV96155.1"/>
    <property type="molecule type" value="Genomic_DNA"/>
</dbReference>
<feature type="domain" description="Prepilin type IV endopeptidase peptidase" evidence="3">
    <location>
        <begin position="47"/>
        <end position="155"/>
    </location>
</feature>
<evidence type="ECO:0000256" key="1">
    <source>
        <dbReference type="ARBA" id="ARBA00005801"/>
    </source>
</evidence>
<dbReference type="GO" id="GO:0032259">
    <property type="term" value="P:methylation"/>
    <property type="evidence" value="ECO:0007669"/>
    <property type="project" value="UniProtKB-KW"/>
</dbReference>
<evidence type="ECO:0000259" key="3">
    <source>
        <dbReference type="Pfam" id="PF01478"/>
    </source>
</evidence>
<protein>
    <submittedName>
        <fullName evidence="4">Leader peptidase (Prepilin peptidase)/N-methyltransferase</fullName>
        <ecNumber evidence="4">2.1.1.-</ecNumber>
        <ecNumber evidence="4">3.4.23.43</ecNumber>
    </submittedName>
</protein>
<dbReference type="PANTHER" id="PTHR30487">
    <property type="entry name" value="TYPE 4 PREPILIN-LIKE PROTEINS LEADER PEPTIDE-PROCESSING ENZYME"/>
    <property type="match status" value="1"/>
</dbReference>
<gene>
    <name evidence="4" type="ORF">HDG69_000708</name>
</gene>
<dbReference type="InterPro" id="IPR050882">
    <property type="entry name" value="Prepilin_peptidase/N-MTase"/>
</dbReference>
<reference evidence="4 5" key="1">
    <citation type="submission" date="2020-05" db="EMBL/GenBank/DDBJ databases">
        <title>Genomic Encyclopedia of Type Strains, Phase III (KMG-III): the genomes of soil and plant-associated and newly described type strains.</title>
        <authorList>
            <person name="Whitman W."/>
        </authorList>
    </citation>
    <scope>NUCLEOTIDE SEQUENCE [LARGE SCALE GENOMIC DNA]</scope>
    <source>
        <strain evidence="4 5">KCTC 19046</strain>
    </source>
</reference>
<feature type="transmembrane region" description="Helical" evidence="2">
    <location>
        <begin position="38"/>
        <end position="59"/>
    </location>
</feature>
<keyword evidence="2" id="KW-1133">Transmembrane helix</keyword>
<evidence type="ECO:0000313" key="5">
    <source>
        <dbReference type="Proteomes" id="UP000757540"/>
    </source>
</evidence>
<accession>A0ABX2A2R2</accession>
<feature type="transmembrane region" description="Helical" evidence="2">
    <location>
        <begin position="66"/>
        <end position="85"/>
    </location>
</feature>
<name>A0ABX2A2R2_9MICO</name>
<dbReference type="EC" id="3.4.23.43" evidence="4"/>
<dbReference type="Gene3D" id="1.20.120.1220">
    <property type="match status" value="1"/>
</dbReference>
<sequence length="192" mass="19407">MPTLVERALHEVTPYRRRIAVGCAVSAVWAVWASGPGWSTPALVVAALAGVALGVIDGASHRLPNALTYPATAVVAVLLAAAAAGDGSWDAALRALLGALALGCGYLLLHLISPSGLGLGDVKLAVLLGLVGAWYGWSTLWATALLPFVLGGLVATALIVARRATRKTAIAFGPFMLVGAALALTAARLTAP</sequence>
<evidence type="ECO:0000256" key="2">
    <source>
        <dbReference type="SAM" id="Phobius"/>
    </source>
</evidence>
<keyword evidence="2" id="KW-0812">Transmembrane</keyword>
<dbReference type="RefSeq" id="WP_343036231.1">
    <property type="nucleotide sequence ID" value="NZ_BAAAML010000002.1"/>
</dbReference>
<organism evidence="4 5">
    <name type="scientific">Isoptericola halotolerans</name>
    <dbReference type="NCBI Taxonomy" id="300560"/>
    <lineage>
        <taxon>Bacteria</taxon>
        <taxon>Bacillati</taxon>
        <taxon>Actinomycetota</taxon>
        <taxon>Actinomycetes</taxon>
        <taxon>Micrococcales</taxon>
        <taxon>Promicromonosporaceae</taxon>
        <taxon>Isoptericola</taxon>
    </lineage>
</organism>
<keyword evidence="2" id="KW-0472">Membrane</keyword>
<proteinExistence type="inferred from homology"/>
<dbReference type="InterPro" id="IPR000045">
    <property type="entry name" value="Prepilin_IV_endopep_pep"/>
</dbReference>
<feature type="transmembrane region" description="Helical" evidence="2">
    <location>
        <begin position="141"/>
        <end position="161"/>
    </location>
</feature>
<feature type="transmembrane region" description="Helical" evidence="2">
    <location>
        <begin position="91"/>
        <end position="109"/>
    </location>
</feature>
<dbReference type="Proteomes" id="UP000757540">
    <property type="component" value="Unassembled WGS sequence"/>
</dbReference>
<dbReference type="Pfam" id="PF01478">
    <property type="entry name" value="Peptidase_A24"/>
    <property type="match status" value="1"/>
</dbReference>
<comment type="similarity">
    <text evidence="1">Belongs to the peptidase A24 family.</text>
</comment>
<evidence type="ECO:0000313" key="4">
    <source>
        <dbReference type="EMBL" id="NOV96155.1"/>
    </source>
</evidence>
<keyword evidence="4" id="KW-0378">Hydrolase</keyword>
<dbReference type="GO" id="GO:0008168">
    <property type="term" value="F:methyltransferase activity"/>
    <property type="evidence" value="ECO:0007669"/>
    <property type="project" value="UniProtKB-KW"/>
</dbReference>